<dbReference type="STRING" id="1052260.SAMN05660199_01761"/>
<dbReference type="AlphaFoldDB" id="A0A1H0ISK9"/>
<proteinExistence type="predicted"/>
<evidence type="ECO:0000313" key="1">
    <source>
        <dbReference type="EMBL" id="SDO34456.1"/>
    </source>
</evidence>
<dbReference type="Proteomes" id="UP000199088">
    <property type="component" value="Unassembled WGS sequence"/>
</dbReference>
<keyword evidence="2" id="KW-1185">Reference proteome</keyword>
<dbReference type="RefSeq" id="WP_131801703.1">
    <property type="nucleotide sequence ID" value="NZ_FNIR01000005.1"/>
</dbReference>
<organism evidence="1 2">
    <name type="scientific">Klenkia soli</name>
    <dbReference type="NCBI Taxonomy" id="1052260"/>
    <lineage>
        <taxon>Bacteria</taxon>
        <taxon>Bacillati</taxon>
        <taxon>Actinomycetota</taxon>
        <taxon>Actinomycetes</taxon>
        <taxon>Geodermatophilales</taxon>
        <taxon>Geodermatophilaceae</taxon>
        <taxon>Klenkia</taxon>
    </lineage>
</organism>
<accession>A0A1H0ISK9</accession>
<keyword evidence="1" id="KW-0540">Nuclease</keyword>
<keyword evidence="1" id="KW-0378">Hydrolase</keyword>
<sequence length="102" mass="10508">MQIPLRFYKVAVFVLAHNGTPSGAPVLGATGYVLDQTPQVADLPDILARAHEVGAPPPLGPFRTSQVPIADIAALTGLDWSAIAPLDRLLPAGMSSQAASAP</sequence>
<gene>
    <name evidence="1" type="ORF">SAMN05660199_01761</name>
</gene>
<reference evidence="2" key="1">
    <citation type="submission" date="2016-10" db="EMBL/GenBank/DDBJ databases">
        <authorList>
            <person name="Varghese N."/>
            <person name="Submissions S."/>
        </authorList>
    </citation>
    <scope>NUCLEOTIDE SEQUENCE [LARGE SCALE GENOMIC DNA]</scope>
    <source>
        <strain evidence="2">DSM 45843</strain>
    </source>
</reference>
<dbReference type="OrthoDB" id="104542at2"/>
<evidence type="ECO:0000313" key="2">
    <source>
        <dbReference type="Proteomes" id="UP000199088"/>
    </source>
</evidence>
<name>A0A1H0ISK9_9ACTN</name>
<keyword evidence="1" id="KW-0255">Endonuclease</keyword>
<dbReference type="EMBL" id="FNIR01000005">
    <property type="protein sequence ID" value="SDO34456.1"/>
    <property type="molecule type" value="Genomic_DNA"/>
</dbReference>
<dbReference type="GO" id="GO:0004519">
    <property type="term" value="F:endonuclease activity"/>
    <property type="evidence" value="ECO:0007669"/>
    <property type="project" value="UniProtKB-KW"/>
</dbReference>
<protein>
    <submittedName>
        <fullName evidence="1">Endonuclease G</fullName>
    </submittedName>
</protein>